<sequence length="90" mass="10338">METQDGGDVKGEVSPRDIVYTQAAGGEEDPNIFHMLDLLFEAMKENPILLEIVNRQYGTRESKEVTLERRVQFDLLQVMLLNKLCKEIIN</sequence>
<dbReference type="EMBL" id="OX465083">
    <property type="protein sequence ID" value="CAI9294067.1"/>
    <property type="molecule type" value="Genomic_DNA"/>
</dbReference>
<evidence type="ECO:0000313" key="1">
    <source>
        <dbReference type="EMBL" id="CAI9294067.1"/>
    </source>
</evidence>
<accession>A0AA35ZLW6</accession>
<name>A0AA35ZLW6_LACSI</name>
<reference evidence="1" key="1">
    <citation type="submission" date="2023-04" db="EMBL/GenBank/DDBJ databases">
        <authorList>
            <person name="Vijverberg K."/>
            <person name="Xiong W."/>
            <person name="Schranz E."/>
        </authorList>
    </citation>
    <scope>NUCLEOTIDE SEQUENCE</scope>
</reference>
<dbReference type="Proteomes" id="UP001177003">
    <property type="component" value="Chromosome 7"/>
</dbReference>
<gene>
    <name evidence="1" type="ORF">LSALG_LOCUS33060</name>
</gene>
<proteinExistence type="predicted"/>
<keyword evidence="2" id="KW-1185">Reference proteome</keyword>
<protein>
    <submittedName>
        <fullName evidence="1">Uncharacterized protein</fullName>
    </submittedName>
</protein>
<organism evidence="1 2">
    <name type="scientific">Lactuca saligna</name>
    <name type="common">Willowleaf lettuce</name>
    <dbReference type="NCBI Taxonomy" id="75948"/>
    <lineage>
        <taxon>Eukaryota</taxon>
        <taxon>Viridiplantae</taxon>
        <taxon>Streptophyta</taxon>
        <taxon>Embryophyta</taxon>
        <taxon>Tracheophyta</taxon>
        <taxon>Spermatophyta</taxon>
        <taxon>Magnoliopsida</taxon>
        <taxon>eudicotyledons</taxon>
        <taxon>Gunneridae</taxon>
        <taxon>Pentapetalae</taxon>
        <taxon>asterids</taxon>
        <taxon>campanulids</taxon>
        <taxon>Asterales</taxon>
        <taxon>Asteraceae</taxon>
        <taxon>Cichorioideae</taxon>
        <taxon>Cichorieae</taxon>
        <taxon>Lactucinae</taxon>
        <taxon>Lactuca</taxon>
    </lineage>
</organism>
<evidence type="ECO:0000313" key="2">
    <source>
        <dbReference type="Proteomes" id="UP001177003"/>
    </source>
</evidence>
<dbReference type="AlphaFoldDB" id="A0AA35ZLW6"/>